<comment type="similarity">
    <text evidence="1">Belongs to the CWF19 family.</text>
</comment>
<dbReference type="PANTHER" id="PTHR12072:SF4">
    <property type="entry name" value="CWF19-LIKE PROTEIN 1"/>
    <property type="match status" value="1"/>
</dbReference>
<dbReference type="SUPFAM" id="SSF54197">
    <property type="entry name" value="HIT-like"/>
    <property type="match status" value="1"/>
</dbReference>
<reference evidence="5 6" key="1">
    <citation type="submission" date="2024-08" db="EMBL/GenBank/DDBJ databases">
        <authorList>
            <person name="Cucini C."/>
            <person name="Frati F."/>
        </authorList>
    </citation>
    <scope>NUCLEOTIDE SEQUENCE [LARGE SCALE GENOMIC DNA]</scope>
</reference>
<dbReference type="EMBL" id="CAXLJM020000041">
    <property type="protein sequence ID" value="CAL8109337.1"/>
    <property type="molecule type" value="Genomic_DNA"/>
</dbReference>
<dbReference type="CDD" id="cd07380">
    <property type="entry name" value="MPP_CWF19_N"/>
    <property type="match status" value="1"/>
</dbReference>
<dbReference type="Proteomes" id="UP001642540">
    <property type="component" value="Unassembled WGS sequence"/>
</dbReference>
<dbReference type="InterPro" id="IPR040194">
    <property type="entry name" value="Cwf19-like"/>
</dbReference>
<dbReference type="InterPro" id="IPR006768">
    <property type="entry name" value="Cwf19-like_C_dom-1"/>
</dbReference>
<feature type="domain" description="Cwf19-like C-terminal" evidence="4">
    <location>
        <begin position="349"/>
        <end position="453"/>
    </location>
</feature>
<evidence type="ECO:0008006" key="7">
    <source>
        <dbReference type="Google" id="ProtNLM"/>
    </source>
</evidence>
<sequence length="560" mass="62761">MSSSGGGRKAEVSTKSLKILVAGDVDGKFKELFDRVSTVNKKNGPFSMLFCVGSFFPSTFQEDLVLDIPPAPVPTYILGPVTSQQLAYFPDLNGAEIAPNITYLGRQGVYNESSGLKIAYLSGIQQEHGKSKEEHNFNHEDVRNLHIRLENESGFRGVDVFLTTQWPAGVQTHAPVPEEEPTQASALLSPLTKRLKPRYHFAGMEGIHYERVPFRNHEVLAQAAQHCTRFIALGKVANSKKRKWIYAFNIVPLAHISREELMQEPNNITPNPFVSQIVPQIQLKNENQSGAPVPSNQFFYDSSYTGESYRGRGRGGRGGRGGFNKRPYPDEFSTNSRGGAHPPKRQPPVPQGPCWFCLASPEVEKHLIISIGESVYLTIAKGGLTSDHLLIVPIGHFQSTIECPPEVAEEVNKFKTQLVKYFETQGKAVIFFERNFKSPHLQIQVVPIPKSATVGLKLACLDFAEHDGIEIQEFPPNAELFQMTKPGFPYFFMELPDRTKLFVAIKKNFPIQFGRELLASEQILNCPDKVDWKQCKMSKEEEMDCVKQLRDGFAPFDFTV</sequence>
<dbReference type="PANTHER" id="PTHR12072">
    <property type="entry name" value="CWF19, CELL CYCLE CONTROL PROTEIN"/>
    <property type="match status" value="1"/>
</dbReference>
<evidence type="ECO:0000256" key="1">
    <source>
        <dbReference type="ARBA" id="ARBA00006795"/>
    </source>
</evidence>
<feature type="domain" description="Cwf19-like protein C-terminal" evidence="3">
    <location>
        <begin position="470"/>
        <end position="559"/>
    </location>
</feature>
<dbReference type="InterPro" id="IPR036265">
    <property type="entry name" value="HIT-like_sf"/>
</dbReference>
<proteinExistence type="inferred from homology"/>
<keyword evidence="6" id="KW-1185">Reference proteome</keyword>
<dbReference type="Gene3D" id="3.30.428.10">
    <property type="entry name" value="HIT-like"/>
    <property type="match status" value="1"/>
</dbReference>
<dbReference type="InterPro" id="IPR006767">
    <property type="entry name" value="Cwf19-like_C_dom-2"/>
</dbReference>
<name>A0ABP1QUM9_9HEXA</name>
<dbReference type="Pfam" id="PF04677">
    <property type="entry name" value="CwfJ_C_1"/>
    <property type="match status" value="1"/>
</dbReference>
<feature type="region of interest" description="Disordered" evidence="2">
    <location>
        <begin position="308"/>
        <end position="348"/>
    </location>
</feature>
<protein>
    <recommendedName>
        <fullName evidence="7">CWF19-like protein 1</fullName>
    </recommendedName>
</protein>
<evidence type="ECO:0000259" key="3">
    <source>
        <dbReference type="Pfam" id="PF04676"/>
    </source>
</evidence>
<evidence type="ECO:0000313" key="6">
    <source>
        <dbReference type="Proteomes" id="UP001642540"/>
    </source>
</evidence>
<evidence type="ECO:0000256" key="2">
    <source>
        <dbReference type="SAM" id="MobiDB-lite"/>
    </source>
</evidence>
<evidence type="ECO:0000313" key="5">
    <source>
        <dbReference type="EMBL" id="CAL8109337.1"/>
    </source>
</evidence>
<gene>
    <name evidence="5" type="ORF">ODALV1_LOCUS13268</name>
</gene>
<organism evidence="5 6">
    <name type="scientific">Orchesella dallaii</name>
    <dbReference type="NCBI Taxonomy" id="48710"/>
    <lineage>
        <taxon>Eukaryota</taxon>
        <taxon>Metazoa</taxon>
        <taxon>Ecdysozoa</taxon>
        <taxon>Arthropoda</taxon>
        <taxon>Hexapoda</taxon>
        <taxon>Collembola</taxon>
        <taxon>Entomobryomorpha</taxon>
        <taxon>Entomobryoidea</taxon>
        <taxon>Orchesellidae</taxon>
        <taxon>Orchesellinae</taxon>
        <taxon>Orchesella</taxon>
    </lineage>
</organism>
<dbReference type="Pfam" id="PF04676">
    <property type="entry name" value="CwfJ_C_2"/>
    <property type="match status" value="1"/>
</dbReference>
<evidence type="ECO:0000259" key="4">
    <source>
        <dbReference type="Pfam" id="PF04677"/>
    </source>
</evidence>
<comment type="caution">
    <text evidence="5">The sequence shown here is derived from an EMBL/GenBank/DDBJ whole genome shotgun (WGS) entry which is preliminary data.</text>
</comment>
<accession>A0ABP1QUM9</accession>